<dbReference type="InterPro" id="IPR053137">
    <property type="entry name" value="NLR-like"/>
</dbReference>
<dbReference type="Gene3D" id="3.40.50.300">
    <property type="entry name" value="P-loop containing nucleotide triphosphate hydrolases"/>
    <property type="match status" value="1"/>
</dbReference>
<dbReference type="PANTHER" id="PTHR46082">
    <property type="entry name" value="ATP/GTP-BINDING PROTEIN-RELATED"/>
    <property type="match status" value="1"/>
</dbReference>
<organism evidence="2 3">
    <name type="scientific">Thelonectria olida</name>
    <dbReference type="NCBI Taxonomy" id="1576542"/>
    <lineage>
        <taxon>Eukaryota</taxon>
        <taxon>Fungi</taxon>
        <taxon>Dikarya</taxon>
        <taxon>Ascomycota</taxon>
        <taxon>Pezizomycotina</taxon>
        <taxon>Sordariomycetes</taxon>
        <taxon>Hypocreomycetidae</taxon>
        <taxon>Hypocreales</taxon>
        <taxon>Nectriaceae</taxon>
        <taxon>Thelonectria</taxon>
    </lineage>
</organism>
<dbReference type="Pfam" id="PF13374">
    <property type="entry name" value="TPR_10"/>
    <property type="match status" value="1"/>
</dbReference>
<protein>
    <recommendedName>
        <fullName evidence="1">NB-ARC domain-containing protein</fullName>
    </recommendedName>
</protein>
<dbReference type="AlphaFoldDB" id="A0A9P9AKA3"/>
<dbReference type="Pfam" id="PF13424">
    <property type="entry name" value="TPR_12"/>
    <property type="match status" value="2"/>
</dbReference>
<dbReference type="SUPFAM" id="SSF48452">
    <property type="entry name" value="TPR-like"/>
    <property type="match status" value="2"/>
</dbReference>
<sequence length="892" mass="101225">MAFAPSLKNIKESIINITKIENANNHYENRSPQAKLVSNVPFTVDKGFVGRAHVSKWLRAQLDEQGGRAALVGLGGMGKTQTAAHYVHQLRQRSPETSVFWVHASSKLGFLDDYRCMADSLLRHRQASDLSEADVLKLVYDHLRNPENGKWLLVLDNANEMAVFETEIPVGKNTTETRPLSYFIPLSSHGSLLITTRTKQVATGLLRDQDEALELVGMEQSEALQLLRTKLRGHPCDPHDAVELLRILDHIPLAIAQAAAYIKQRSPRVSLSDYIRDFHKSKNSKSNLLQQPFGNSLERDGTSNSIFTTWQITFNTIRREMPSVADLLILIGFFNPEKIPDWLLRACYCAYRRQNGMDSIPGTNSRVREEEEKNQRGIKACCVDDSCEEAFENDLNSLRNYSLVTATSQDSLLKIHALVQSCTQVWYLSLEDNNRRKNAFRTTLSCKFPMYDIKNWEHCRLIYSHVIPLLDDDPQEKAHASDLIKLLQKTAEYNRRMGLLDSATEQLRKALSISERHFSSLPIVAMACKRRLAPVLRERSSLVEAEVLYLELVDFDHMLHQTNHLDIIRSSCGLAQTLHDLNRTKQAEHLLLRTLACLRRLGEDESCRAEEVTILDLLSAILETQGRLEEAEAIAWEALELSTAVFGKKHEFTIKVLGRCGRWLFSQGNNEKGKEVCENAVALRTETLGSHHVLTHESVQDLAHAYLHENKTQEAADLYRQVLESQITQIGEGSSFTARTAAKLASTLAIQGRFQDSEELHRRFLGVAERALGKDSPEAIEQAQGLSYALHMQKKFDEAKPVVQSVLEILTRALGDSHYETVWWKLRYGTLLFAMGEREEWLKLHAQMEEKLAKGSVLFPDGEDQGPFWNDVNETKLVYKRFIELMTGKGKF</sequence>
<reference evidence="2 3" key="1">
    <citation type="journal article" date="2021" name="Nat. Commun.">
        <title>Genetic determinants of endophytism in the Arabidopsis root mycobiome.</title>
        <authorList>
            <person name="Mesny F."/>
            <person name="Miyauchi S."/>
            <person name="Thiergart T."/>
            <person name="Pickel B."/>
            <person name="Atanasova L."/>
            <person name="Karlsson M."/>
            <person name="Huettel B."/>
            <person name="Barry K.W."/>
            <person name="Haridas S."/>
            <person name="Chen C."/>
            <person name="Bauer D."/>
            <person name="Andreopoulos W."/>
            <person name="Pangilinan J."/>
            <person name="LaButti K."/>
            <person name="Riley R."/>
            <person name="Lipzen A."/>
            <person name="Clum A."/>
            <person name="Drula E."/>
            <person name="Henrissat B."/>
            <person name="Kohler A."/>
            <person name="Grigoriev I.V."/>
            <person name="Martin F.M."/>
            <person name="Hacquard S."/>
        </authorList>
    </citation>
    <scope>NUCLEOTIDE SEQUENCE [LARGE SCALE GENOMIC DNA]</scope>
    <source>
        <strain evidence="2 3">MPI-CAGE-CH-0241</strain>
    </source>
</reference>
<evidence type="ECO:0000313" key="2">
    <source>
        <dbReference type="EMBL" id="KAH6880522.1"/>
    </source>
</evidence>
<name>A0A9P9AKA3_9HYPO</name>
<dbReference type="SUPFAM" id="SSF52540">
    <property type="entry name" value="P-loop containing nucleoside triphosphate hydrolases"/>
    <property type="match status" value="1"/>
</dbReference>
<gene>
    <name evidence="2" type="ORF">B0T10DRAFT_565740</name>
</gene>
<proteinExistence type="predicted"/>
<dbReference type="Pfam" id="PF00931">
    <property type="entry name" value="NB-ARC"/>
    <property type="match status" value="1"/>
</dbReference>
<accession>A0A9P9AKA3</accession>
<dbReference type="InterPro" id="IPR027417">
    <property type="entry name" value="P-loop_NTPase"/>
</dbReference>
<dbReference type="PANTHER" id="PTHR46082:SF6">
    <property type="entry name" value="AAA+ ATPASE DOMAIN-CONTAINING PROTEIN-RELATED"/>
    <property type="match status" value="1"/>
</dbReference>
<dbReference type="EMBL" id="JAGPYM010000026">
    <property type="protein sequence ID" value="KAH6880522.1"/>
    <property type="molecule type" value="Genomic_DNA"/>
</dbReference>
<comment type="caution">
    <text evidence="2">The sequence shown here is derived from an EMBL/GenBank/DDBJ whole genome shotgun (WGS) entry which is preliminary data.</text>
</comment>
<evidence type="ECO:0000259" key="1">
    <source>
        <dbReference type="Pfam" id="PF00931"/>
    </source>
</evidence>
<dbReference type="Proteomes" id="UP000777438">
    <property type="component" value="Unassembled WGS sequence"/>
</dbReference>
<feature type="domain" description="NB-ARC" evidence="1">
    <location>
        <begin position="57"/>
        <end position="230"/>
    </location>
</feature>
<dbReference type="InterPro" id="IPR002182">
    <property type="entry name" value="NB-ARC"/>
</dbReference>
<keyword evidence="3" id="KW-1185">Reference proteome</keyword>
<evidence type="ECO:0000313" key="3">
    <source>
        <dbReference type="Proteomes" id="UP000777438"/>
    </source>
</evidence>
<dbReference type="InterPro" id="IPR011990">
    <property type="entry name" value="TPR-like_helical_dom_sf"/>
</dbReference>
<dbReference type="Gene3D" id="1.25.40.10">
    <property type="entry name" value="Tetratricopeptide repeat domain"/>
    <property type="match status" value="2"/>
</dbReference>
<dbReference type="OrthoDB" id="626167at2759"/>